<accession>A0A0H2V9H9</accession>
<dbReference type="Proteomes" id="UP000001410">
    <property type="component" value="Chromosome"/>
</dbReference>
<reference evidence="1 2" key="1">
    <citation type="journal article" date="2002" name="Proc. Natl. Acad. Sci. U.S.A.">
        <title>Extensive mosaic structure revealed by the complete genome sequence of uropathogenic Escherichia coli.</title>
        <authorList>
            <person name="Welch R.A."/>
            <person name="Burland V."/>
            <person name="Plunkett G.III."/>
            <person name="Redford P."/>
            <person name="Roesch P."/>
            <person name="Rasko D."/>
            <person name="Buckles E.L."/>
            <person name="Liou S.R."/>
            <person name="Boutin A."/>
            <person name="Hackett J."/>
            <person name="Stroud D."/>
            <person name="Mayhew G.F."/>
            <person name="Rose D.J."/>
            <person name="Zhou S."/>
            <person name="Schwartz D.C."/>
            <person name="Perna N.T."/>
            <person name="Mobley H.L."/>
            <person name="Donnenberg M.S."/>
            <person name="Blattner F.R."/>
        </authorList>
    </citation>
    <scope>NUCLEOTIDE SEQUENCE [LARGE SCALE GENOMIC DNA]</scope>
    <source>
        <strain evidence="2">CFT073 / ATCC 700928 / UPEC</strain>
    </source>
</reference>
<evidence type="ECO:0000313" key="2">
    <source>
        <dbReference type="Proteomes" id="UP000001410"/>
    </source>
</evidence>
<dbReference type="NCBIfam" id="NF040796">
    <property type="entry name" value="toxic_TimP"/>
    <property type="match status" value="1"/>
</dbReference>
<dbReference type="EMBL" id="AE014075">
    <property type="protein sequence ID" value="AAN81496.1"/>
    <property type="molecule type" value="Genomic_DNA"/>
</dbReference>
<dbReference type="HOGENOM" id="CLU_3199647_0_0_6"/>
<dbReference type="AlphaFoldDB" id="A0A0H2V9H9"/>
<proteinExistence type="predicted"/>
<gene>
    <name evidence="1" type="ordered locus">c3046</name>
</gene>
<organism evidence="1 2">
    <name type="scientific">Escherichia coli O6:H1 (strain CFT073 / ATCC 700928 / UPEC)</name>
    <dbReference type="NCBI Taxonomy" id="199310"/>
    <lineage>
        <taxon>Bacteria</taxon>
        <taxon>Pseudomonadati</taxon>
        <taxon>Pseudomonadota</taxon>
        <taxon>Gammaproteobacteria</taxon>
        <taxon>Enterobacterales</taxon>
        <taxon>Enterobacteriaceae</taxon>
        <taxon>Escherichia</taxon>
    </lineage>
</organism>
<evidence type="ECO:0000313" key="1">
    <source>
        <dbReference type="EMBL" id="AAN81496.1"/>
    </source>
</evidence>
<dbReference type="KEGG" id="ecc:c3046"/>
<dbReference type="STRING" id="199310.c3046"/>
<keyword evidence="2" id="KW-1185">Reference proteome</keyword>
<sequence>MDRTMKIRCFCIVLIVSGALLTEVNNNRSFSGNNLLVVNKLQSSK</sequence>
<name>A0A0H2V9H9_ECOL6</name>
<protein>
    <submittedName>
        <fullName evidence="1">Uncharacterized protein</fullName>
    </submittedName>
</protein>